<dbReference type="InterPro" id="IPR000743">
    <property type="entry name" value="Glyco_hydro_28"/>
</dbReference>
<dbReference type="GO" id="GO:0071555">
    <property type="term" value="P:cell wall organization"/>
    <property type="evidence" value="ECO:0007669"/>
    <property type="project" value="UniProtKB-KW"/>
</dbReference>
<keyword evidence="3 13" id="KW-0732">Signal</keyword>
<proteinExistence type="inferred from homology"/>
<protein>
    <recommendedName>
        <fullName evidence="2">endo-polygalacturonase</fullName>
        <ecNumber evidence="2">3.2.1.15</ecNumber>
    </recommendedName>
</protein>
<keyword evidence="8" id="KW-0961">Cell wall biogenesis/degradation</keyword>
<dbReference type="Gene3D" id="2.160.20.10">
    <property type="entry name" value="Single-stranded right-handed beta-helix, Pectin lyase-like"/>
    <property type="match status" value="1"/>
</dbReference>
<feature type="active site" evidence="10">
    <location>
        <position position="224"/>
    </location>
</feature>
<evidence type="ECO:0000256" key="13">
    <source>
        <dbReference type="SAM" id="SignalP"/>
    </source>
</evidence>
<evidence type="ECO:0000256" key="12">
    <source>
        <dbReference type="SAM" id="MobiDB-lite"/>
    </source>
</evidence>
<comment type="catalytic activity">
    <reaction evidence="9">
        <text>(1,4-alpha-D-galacturonosyl)n+m + H2O = (1,4-alpha-D-galacturonosyl)n + (1,4-alpha-D-galacturonosyl)m.</text>
        <dbReference type="EC" id="3.2.1.15"/>
    </reaction>
</comment>
<dbReference type="PROSITE" id="PS00502">
    <property type="entry name" value="POLYGALACTURONASE"/>
    <property type="match status" value="1"/>
</dbReference>
<dbReference type="InterPro" id="IPR012334">
    <property type="entry name" value="Pectin_lyas_fold"/>
</dbReference>
<dbReference type="InterPro" id="IPR006626">
    <property type="entry name" value="PbH1"/>
</dbReference>
<evidence type="ECO:0000256" key="6">
    <source>
        <dbReference type="ARBA" id="ARBA00023157"/>
    </source>
</evidence>
<dbReference type="GO" id="GO:0004650">
    <property type="term" value="F:polygalacturonase activity"/>
    <property type="evidence" value="ECO:0007669"/>
    <property type="project" value="UniProtKB-EC"/>
</dbReference>
<evidence type="ECO:0000256" key="11">
    <source>
        <dbReference type="RuleBase" id="RU361169"/>
    </source>
</evidence>
<gene>
    <name evidence="14" type="ORF">RDB_LOCUS83292</name>
</gene>
<dbReference type="GO" id="GO:0005576">
    <property type="term" value="C:extracellular region"/>
    <property type="evidence" value="ECO:0007669"/>
    <property type="project" value="TreeGrafter"/>
</dbReference>
<dbReference type="SMART" id="SM00710">
    <property type="entry name" value="PbH1"/>
    <property type="match status" value="5"/>
</dbReference>
<keyword evidence="7 11" id="KW-0326">Glycosidase</keyword>
<evidence type="ECO:0000256" key="7">
    <source>
        <dbReference type="ARBA" id="ARBA00023295"/>
    </source>
</evidence>
<evidence type="ECO:0000256" key="1">
    <source>
        <dbReference type="ARBA" id="ARBA00008834"/>
    </source>
</evidence>
<sequence>MHYLPLTALAFAPILAIATPVKRCTGNITSLDSVAAAQGCTTITIQGFTVPANKTFALSLLDNTVVNMVGDVKFEVANWAGPLFSISGNGITFNGNGHTFDGQGPSYWDGQGGNGGVTKPHPMMKIKISGTYSNVKVLNSPAHTYSISNPAALVMSGLTIDNSAGDAPNSQSGGEAAGHNTDGFDVSTKDLTIQDSKIYNQDDCIAINKGSNITFQRNYCSGGHGISIGSISAGATVTGIQVLNNQIVNNDQALRIKTKADATNASVSGITFSGNTASGTKRFGVIIDQGYPTTLGAPGNGVTISNINFIGTVNNIAVASNAQRVAVNCGTGCTGTWDWSKLTVTGGKAADTKYRYSGVKGGSF</sequence>
<dbReference type="SUPFAM" id="SSF51126">
    <property type="entry name" value="Pectin lyase-like"/>
    <property type="match status" value="1"/>
</dbReference>
<dbReference type="PANTHER" id="PTHR31884:SF1">
    <property type="entry name" value="POLYGALACTURONASE"/>
    <property type="match status" value="1"/>
</dbReference>
<dbReference type="EC" id="3.2.1.15" evidence="2"/>
<dbReference type="EMBL" id="CAJMWZ010004432">
    <property type="protein sequence ID" value="CAE6489790.1"/>
    <property type="molecule type" value="Genomic_DNA"/>
</dbReference>
<evidence type="ECO:0000313" key="15">
    <source>
        <dbReference type="Proteomes" id="UP000663850"/>
    </source>
</evidence>
<accession>A0A8H3CNU7</accession>
<feature type="region of interest" description="Disordered" evidence="12">
    <location>
        <begin position="164"/>
        <end position="185"/>
    </location>
</feature>
<feature type="chain" id="PRO_5034102729" description="endo-polygalacturonase" evidence="13">
    <location>
        <begin position="19"/>
        <end position="364"/>
    </location>
</feature>
<evidence type="ECO:0000256" key="8">
    <source>
        <dbReference type="ARBA" id="ARBA00023316"/>
    </source>
</evidence>
<keyword evidence="5 11" id="KW-0378">Hydrolase</keyword>
<dbReference type="Proteomes" id="UP000663850">
    <property type="component" value="Unassembled WGS sequence"/>
</dbReference>
<evidence type="ECO:0000256" key="4">
    <source>
        <dbReference type="ARBA" id="ARBA00022737"/>
    </source>
</evidence>
<evidence type="ECO:0000256" key="5">
    <source>
        <dbReference type="ARBA" id="ARBA00022801"/>
    </source>
</evidence>
<dbReference type="Pfam" id="PF00295">
    <property type="entry name" value="Glyco_hydro_28"/>
    <property type="match status" value="1"/>
</dbReference>
<dbReference type="InterPro" id="IPR011050">
    <property type="entry name" value="Pectin_lyase_fold/virulence"/>
</dbReference>
<dbReference type="AlphaFoldDB" id="A0A8H3CNU7"/>
<organism evidence="14 15">
    <name type="scientific">Rhizoctonia solani</name>
    <dbReference type="NCBI Taxonomy" id="456999"/>
    <lineage>
        <taxon>Eukaryota</taxon>
        <taxon>Fungi</taxon>
        <taxon>Dikarya</taxon>
        <taxon>Basidiomycota</taxon>
        <taxon>Agaricomycotina</taxon>
        <taxon>Agaricomycetes</taxon>
        <taxon>Cantharellales</taxon>
        <taxon>Ceratobasidiaceae</taxon>
        <taxon>Rhizoctonia</taxon>
    </lineage>
</organism>
<comment type="similarity">
    <text evidence="1 11">Belongs to the glycosyl hydrolase 28 family.</text>
</comment>
<dbReference type="GO" id="GO:0045490">
    <property type="term" value="P:pectin catabolic process"/>
    <property type="evidence" value="ECO:0007669"/>
    <property type="project" value="UniProtKB-ARBA"/>
</dbReference>
<name>A0A8H3CNU7_9AGAM</name>
<dbReference type="InterPro" id="IPR050434">
    <property type="entry name" value="Glycosyl_hydrlase_28"/>
</dbReference>
<evidence type="ECO:0000256" key="2">
    <source>
        <dbReference type="ARBA" id="ARBA00012736"/>
    </source>
</evidence>
<evidence type="ECO:0000313" key="14">
    <source>
        <dbReference type="EMBL" id="CAE6489790.1"/>
    </source>
</evidence>
<evidence type="ECO:0000256" key="3">
    <source>
        <dbReference type="ARBA" id="ARBA00022729"/>
    </source>
</evidence>
<feature type="signal peptide" evidence="13">
    <location>
        <begin position="1"/>
        <end position="18"/>
    </location>
</feature>
<keyword evidence="6" id="KW-1015">Disulfide bond</keyword>
<evidence type="ECO:0000256" key="9">
    <source>
        <dbReference type="ARBA" id="ARBA00034074"/>
    </source>
</evidence>
<comment type="caution">
    <text evidence="14">The sequence shown here is derived from an EMBL/GenBank/DDBJ whole genome shotgun (WGS) entry which is preliminary data.</text>
</comment>
<reference evidence="14" key="1">
    <citation type="submission" date="2021-01" db="EMBL/GenBank/DDBJ databases">
        <authorList>
            <person name="Kaushik A."/>
        </authorList>
    </citation>
    <scope>NUCLEOTIDE SEQUENCE</scope>
    <source>
        <strain evidence="14">Type strain: AG8-Rh-89/</strain>
    </source>
</reference>
<evidence type="ECO:0000256" key="10">
    <source>
        <dbReference type="PROSITE-ProRule" id="PRU10052"/>
    </source>
</evidence>
<dbReference type="PANTHER" id="PTHR31884">
    <property type="entry name" value="POLYGALACTURONASE"/>
    <property type="match status" value="1"/>
</dbReference>
<keyword evidence="4" id="KW-0677">Repeat</keyword>